<dbReference type="InterPro" id="IPR018087">
    <property type="entry name" value="Glyco_hydro_5_CS"/>
</dbReference>
<feature type="domain" description="Glycoside hydrolase family 5" evidence="8">
    <location>
        <begin position="42"/>
        <end position="322"/>
    </location>
</feature>
<evidence type="ECO:0000256" key="7">
    <source>
        <dbReference type="SAM" id="SignalP"/>
    </source>
</evidence>
<dbReference type="Pfam" id="PF00150">
    <property type="entry name" value="Cellulase"/>
    <property type="match status" value="1"/>
</dbReference>
<reference evidence="9 10" key="1">
    <citation type="submission" date="2024-01" db="EMBL/GenBank/DDBJ databases">
        <authorList>
            <person name="Allen C."/>
            <person name="Tagirdzhanova G."/>
        </authorList>
    </citation>
    <scope>NUCLEOTIDE SEQUENCE [LARGE SCALE GENOMIC DNA]</scope>
</reference>
<keyword evidence="4 6" id="KW-0378">Hydrolase</keyword>
<dbReference type="InterPro" id="IPR017853">
    <property type="entry name" value="GH"/>
</dbReference>
<evidence type="ECO:0000259" key="8">
    <source>
        <dbReference type="Pfam" id="PF00150"/>
    </source>
</evidence>
<keyword evidence="7" id="KW-0732">Signal</keyword>
<evidence type="ECO:0000256" key="2">
    <source>
        <dbReference type="ARBA" id="ARBA00005641"/>
    </source>
</evidence>
<comment type="catalytic activity">
    <reaction evidence="1">
        <text>Endohydrolysis of (1-&gt;4)-beta-D-glucosidic linkages in cellulose, lichenin and cereal beta-D-glucans.</text>
        <dbReference type="EC" id="3.2.1.4"/>
    </reaction>
</comment>
<organism evidence="9 10">
    <name type="scientific">Sporothrix bragantina</name>
    <dbReference type="NCBI Taxonomy" id="671064"/>
    <lineage>
        <taxon>Eukaryota</taxon>
        <taxon>Fungi</taxon>
        <taxon>Dikarya</taxon>
        <taxon>Ascomycota</taxon>
        <taxon>Pezizomycotina</taxon>
        <taxon>Sordariomycetes</taxon>
        <taxon>Sordariomycetidae</taxon>
        <taxon>Ophiostomatales</taxon>
        <taxon>Ophiostomataceae</taxon>
        <taxon>Sporothrix</taxon>
    </lineage>
</organism>
<evidence type="ECO:0000256" key="3">
    <source>
        <dbReference type="ARBA" id="ARBA00012601"/>
    </source>
</evidence>
<dbReference type="PROSITE" id="PS00659">
    <property type="entry name" value="GLYCOSYL_HYDROL_F5"/>
    <property type="match status" value="1"/>
</dbReference>
<keyword evidence="5 6" id="KW-0326">Glycosidase</keyword>
<evidence type="ECO:0000256" key="5">
    <source>
        <dbReference type="ARBA" id="ARBA00023295"/>
    </source>
</evidence>
<dbReference type="SUPFAM" id="SSF51445">
    <property type="entry name" value="(Trans)glycosidases"/>
    <property type="match status" value="1"/>
</dbReference>
<dbReference type="EMBL" id="CAWUHC010000003">
    <property type="protein sequence ID" value="CAK7209525.1"/>
    <property type="molecule type" value="Genomic_DNA"/>
</dbReference>
<comment type="caution">
    <text evidence="9">The sequence shown here is derived from an EMBL/GenBank/DDBJ whole genome shotgun (WGS) entry which is preliminary data.</text>
</comment>
<evidence type="ECO:0000256" key="1">
    <source>
        <dbReference type="ARBA" id="ARBA00000966"/>
    </source>
</evidence>
<feature type="signal peptide" evidence="7">
    <location>
        <begin position="1"/>
        <end position="19"/>
    </location>
</feature>
<dbReference type="Proteomes" id="UP001642406">
    <property type="component" value="Unassembled WGS sequence"/>
</dbReference>
<sequence length="388" mass="41131">MKSFAALTALTGLIAPAAATIYYAGVAESGGEFGVWSATSTVGAGLPGKFGVDYQFISTSAVDTHVDQNKVNLFRVAFLLERMCPLATGLGATFDETHFAHYQDSINYITETKGAYAILDPHNYMRYNNPSQQPMSGSVIGNTSDVTAATTAQFGAFWGELARRFSNNSRVIFGLMNEPHDMPSSLLLANLQAAVTAIRAANASNLIIAPGNSWTGGHSWTQGGAEASSLWLNKLVDPINNTAIDIHEYLDSDFSGTHQACTSDPATNLANATAWLKANNYKAFITEFGASNATGCSTMLSSMIDYMAANDEYIGWTAWAAGPFWGTASPCCTDSKNWGSLEPGSKAADGGPGMYDTVWVPTIQPKVPKLLQWTGAASVHGGNLTAKA</sequence>
<gene>
    <name evidence="9" type="ORF">SBRCBS47491_000473</name>
</gene>
<dbReference type="EC" id="3.2.1.4" evidence="3"/>
<proteinExistence type="inferred from homology"/>
<keyword evidence="10" id="KW-1185">Reference proteome</keyword>
<feature type="chain" id="PRO_5045037678" description="cellulase" evidence="7">
    <location>
        <begin position="20"/>
        <end position="388"/>
    </location>
</feature>
<protein>
    <recommendedName>
        <fullName evidence="3">cellulase</fullName>
        <ecNumber evidence="3">3.2.1.4</ecNumber>
    </recommendedName>
</protein>
<name>A0ABP0AQK7_9PEZI</name>
<dbReference type="PANTHER" id="PTHR34142">
    <property type="entry name" value="ENDO-BETA-1,4-GLUCANASE A"/>
    <property type="match status" value="1"/>
</dbReference>
<evidence type="ECO:0000313" key="9">
    <source>
        <dbReference type="EMBL" id="CAK7209525.1"/>
    </source>
</evidence>
<dbReference type="InterPro" id="IPR001547">
    <property type="entry name" value="Glyco_hydro_5"/>
</dbReference>
<dbReference type="Gene3D" id="3.20.20.80">
    <property type="entry name" value="Glycosidases"/>
    <property type="match status" value="1"/>
</dbReference>
<comment type="similarity">
    <text evidence="2 6">Belongs to the glycosyl hydrolase 5 (cellulase A) family.</text>
</comment>
<evidence type="ECO:0000256" key="4">
    <source>
        <dbReference type="ARBA" id="ARBA00022801"/>
    </source>
</evidence>
<evidence type="ECO:0000313" key="10">
    <source>
        <dbReference type="Proteomes" id="UP001642406"/>
    </source>
</evidence>
<accession>A0ABP0AQK7</accession>
<evidence type="ECO:0000256" key="6">
    <source>
        <dbReference type="RuleBase" id="RU361153"/>
    </source>
</evidence>
<dbReference type="PANTHER" id="PTHR34142:SF1">
    <property type="entry name" value="GLYCOSIDE HYDROLASE FAMILY 5 DOMAIN-CONTAINING PROTEIN"/>
    <property type="match status" value="1"/>
</dbReference>